<organism evidence="4 5">
    <name type="scientific">Serendipita vermifera MAFF 305830</name>
    <dbReference type="NCBI Taxonomy" id="933852"/>
    <lineage>
        <taxon>Eukaryota</taxon>
        <taxon>Fungi</taxon>
        <taxon>Dikarya</taxon>
        <taxon>Basidiomycota</taxon>
        <taxon>Agaricomycotina</taxon>
        <taxon>Agaricomycetes</taxon>
        <taxon>Sebacinales</taxon>
        <taxon>Serendipitaceae</taxon>
        <taxon>Serendipita</taxon>
    </lineage>
</organism>
<dbReference type="InterPro" id="IPR007111">
    <property type="entry name" value="NACHT_NTPase"/>
</dbReference>
<dbReference type="Pfam" id="PF24883">
    <property type="entry name" value="NPHP3_N"/>
    <property type="match status" value="1"/>
</dbReference>
<feature type="region of interest" description="Disordered" evidence="2">
    <location>
        <begin position="1"/>
        <end position="48"/>
    </location>
</feature>
<evidence type="ECO:0000313" key="4">
    <source>
        <dbReference type="EMBL" id="KIM26699.1"/>
    </source>
</evidence>
<dbReference type="SUPFAM" id="SSF52540">
    <property type="entry name" value="P-loop containing nucleoside triphosphate hydrolases"/>
    <property type="match status" value="1"/>
</dbReference>
<dbReference type="Gene3D" id="3.40.50.300">
    <property type="entry name" value="P-loop containing nucleotide triphosphate hydrolases"/>
    <property type="match status" value="1"/>
</dbReference>
<proteinExistence type="predicted"/>
<name>A0A0C3B3E2_SERVB</name>
<protein>
    <recommendedName>
        <fullName evidence="3">NACHT domain-containing protein</fullName>
    </recommendedName>
</protein>
<dbReference type="HOGENOM" id="CLU_000288_6_5_1"/>
<evidence type="ECO:0000259" key="3">
    <source>
        <dbReference type="PROSITE" id="PS50837"/>
    </source>
</evidence>
<keyword evidence="1" id="KW-0677">Repeat</keyword>
<dbReference type="EMBL" id="KN824304">
    <property type="protein sequence ID" value="KIM26699.1"/>
    <property type="molecule type" value="Genomic_DNA"/>
</dbReference>
<feature type="compositionally biased region" description="Polar residues" evidence="2">
    <location>
        <begin position="33"/>
        <end position="48"/>
    </location>
</feature>
<dbReference type="InterPro" id="IPR056884">
    <property type="entry name" value="NPHP3-like_N"/>
</dbReference>
<dbReference type="AlphaFoldDB" id="A0A0C3B3E2"/>
<reference evidence="5" key="2">
    <citation type="submission" date="2015-01" db="EMBL/GenBank/DDBJ databases">
        <title>Evolutionary Origins and Diversification of the Mycorrhizal Mutualists.</title>
        <authorList>
            <consortium name="DOE Joint Genome Institute"/>
            <consortium name="Mycorrhizal Genomics Consortium"/>
            <person name="Kohler A."/>
            <person name="Kuo A."/>
            <person name="Nagy L.G."/>
            <person name="Floudas D."/>
            <person name="Copeland A."/>
            <person name="Barry K.W."/>
            <person name="Cichocki N."/>
            <person name="Veneault-Fourrey C."/>
            <person name="LaButti K."/>
            <person name="Lindquist E.A."/>
            <person name="Lipzen A."/>
            <person name="Lundell T."/>
            <person name="Morin E."/>
            <person name="Murat C."/>
            <person name="Riley R."/>
            <person name="Ohm R."/>
            <person name="Sun H."/>
            <person name="Tunlid A."/>
            <person name="Henrissat B."/>
            <person name="Grigoriev I.V."/>
            <person name="Hibbett D.S."/>
            <person name="Martin F."/>
        </authorList>
    </citation>
    <scope>NUCLEOTIDE SEQUENCE [LARGE SCALE GENOMIC DNA]</scope>
    <source>
        <strain evidence="5">MAFF 305830</strain>
    </source>
</reference>
<evidence type="ECO:0000256" key="2">
    <source>
        <dbReference type="SAM" id="MobiDB-lite"/>
    </source>
</evidence>
<evidence type="ECO:0000256" key="1">
    <source>
        <dbReference type="ARBA" id="ARBA00022737"/>
    </source>
</evidence>
<accession>A0A0C3B3E2</accession>
<dbReference type="InterPro" id="IPR027417">
    <property type="entry name" value="P-loop_NTPase"/>
</dbReference>
<dbReference type="PROSITE" id="PS50837">
    <property type="entry name" value="NACHT"/>
    <property type="match status" value="1"/>
</dbReference>
<dbReference type="PANTHER" id="PTHR10039">
    <property type="entry name" value="AMELOGENIN"/>
    <property type="match status" value="1"/>
</dbReference>
<evidence type="ECO:0000313" key="5">
    <source>
        <dbReference type="Proteomes" id="UP000054097"/>
    </source>
</evidence>
<sequence>MKGFIRRLGKSKADGDKPPLPPKNDPLPRTEPTIPNRQSETVTVSENTPHIDTGSSIAFLEGTNVESVTNLEAISRKQKYLAWGETIFTGLKSISEASAVLAPLKAVCGIMKTVLHTIQELEKNKRDWVDILQTLQSHHDTFLAQLERITLENVADEENSPFFGPIRSYCGQLGQLLADLMIENGITSSTTPNNYQNMKSYLQNYGTTTIEASRIKEYSERLDTAIQEFKVSMLVYTAFELHAATQKLRQIDAKLTAASEGSLIPSYGSISPHGAQHTTCLEGTRTGIPDEIDQWSKDDSLPRIFILSDEAGTGKSTIAKQVAGQMATQNRLAAHFFFASAHKGTSMASDLCLFIPNDAAFMHSDLQTLVEDILDDQDAITRKPIVEQWNRLVCRPLALLSGGPFILVIDALDECTDDTRCALLSCIIDTFSTGSTALPNIKVLITMRPQSELIEIISKAGPAASKIAHLSTTPEEKNSSRRDVGVYVRGSFDPSLSVGLGEEDYEALVDKSEGLFVFAVMACTLLKRTYAPRELLAKILSTNQTTSLASLCEEVS</sequence>
<dbReference type="Proteomes" id="UP000054097">
    <property type="component" value="Unassembled WGS sequence"/>
</dbReference>
<dbReference type="OrthoDB" id="5967843at2759"/>
<keyword evidence="5" id="KW-1185">Reference proteome</keyword>
<feature type="domain" description="NACHT" evidence="3">
    <location>
        <begin position="303"/>
        <end position="453"/>
    </location>
</feature>
<feature type="compositionally biased region" description="Basic residues" evidence="2">
    <location>
        <begin position="1"/>
        <end position="10"/>
    </location>
</feature>
<gene>
    <name evidence="4" type="ORF">M408DRAFT_25176</name>
</gene>
<reference evidence="4 5" key="1">
    <citation type="submission" date="2014-04" db="EMBL/GenBank/DDBJ databases">
        <authorList>
            <consortium name="DOE Joint Genome Institute"/>
            <person name="Kuo A."/>
            <person name="Zuccaro A."/>
            <person name="Kohler A."/>
            <person name="Nagy L.G."/>
            <person name="Floudas D."/>
            <person name="Copeland A."/>
            <person name="Barry K.W."/>
            <person name="Cichocki N."/>
            <person name="Veneault-Fourrey C."/>
            <person name="LaButti K."/>
            <person name="Lindquist E.A."/>
            <person name="Lipzen A."/>
            <person name="Lundell T."/>
            <person name="Morin E."/>
            <person name="Murat C."/>
            <person name="Sun H."/>
            <person name="Tunlid A."/>
            <person name="Henrissat B."/>
            <person name="Grigoriev I.V."/>
            <person name="Hibbett D.S."/>
            <person name="Martin F."/>
            <person name="Nordberg H.P."/>
            <person name="Cantor M.N."/>
            <person name="Hua S.X."/>
        </authorList>
    </citation>
    <scope>NUCLEOTIDE SEQUENCE [LARGE SCALE GENOMIC DNA]</scope>
    <source>
        <strain evidence="4 5">MAFF 305830</strain>
    </source>
</reference>
<dbReference type="PANTHER" id="PTHR10039:SF17">
    <property type="entry name" value="FUNGAL STAND N-TERMINAL GOODBYE DOMAIN-CONTAINING PROTEIN-RELATED"/>
    <property type="match status" value="1"/>
</dbReference>